<dbReference type="InterPro" id="IPR050300">
    <property type="entry name" value="GDXG_lipolytic_enzyme"/>
</dbReference>
<accession>A0A9P6ESW3</accession>
<evidence type="ECO:0000256" key="1">
    <source>
        <dbReference type="ARBA" id="ARBA00022801"/>
    </source>
</evidence>
<dbReference type="InterPro" id="IPR013094">
    <property type="entry name" value="AB_hydrolase_3"/>
</dbReference>
<feature type="domain" description="Alpha/beta hydrolase fold-3" evidence="2">
    <location>
        <begin position="87"/>
        <end position="295"/>
    </location>
</feature>
<name>A0A9P6ESW3_9AGAR</name>
<organism evidence="3 4">
    <name type="scientific">Crepidotus variabilis</name>
    <dbReference type="NCBI Taxonomy" id="179855"/>
    <lineage>
        <taxon>Eukaryota</taxon>
        <taxon>Fungi</taxon>
        <taxon>Dikarya</taxon>
        <taxon>Basidiomycota</taxon>
        <taxon>Agaricomycotina</taxon>
        <taxon>Agaricomycetes</taxon>
        <taxon>Agaricomycetidae</taxon>
        <taxon>Agaricales</taxon>
        <taxon>Agaricineae</taxon>
        <taxon>Crepidotaceae</taxon>
        <taxon>Crepidotus</taxon>
    </lineage>
</organism>
<reference evidence="3" key="1">
    <citation type="submission" date="2020-11" db="EMBL/GenBank/DDBJ databases">
        <authorList>
            <consortium name="DOE Joint Genome Institute"/>
            <person name="Ahrendt S."/>
            <person name="Riley R."/>
            <person name="Andreopoulos W."/>
            <person name="Labutti K."/>
            <person name="Pangilinan J."/>
            <person name="Ruiz-Duenas F.J."/>
            <person name="Barrasa J.M."/>
            <person name="Sanchez-Garcia M."/>
            <person name="Camarero S."/>
            <person name="Miyauchi S."/>
            <person name="Serrano A."/>
            <person name="Linde D."/>
            <person name="Babiker R."/>
            <person name="Drula E."/>
            <person name="Ayuso-Fernandez I."/>
            <person name="Pacheco R."/>
            <person name="Padilla G."/>
            <person name="Ferreira P."/>
            <person name="Barriuso J."/>
            <person name="Kellner H."/>
            <person name="Castanera R."/>
            <person name="Alfaro M."/>
            <person name="Ramirez L."/>
            <person name="Pisabarro A.G."/>
            <person name="Kuo A."/>
            <person name="Tritt A."/>
            <person name="Lipzen A."/>
            <person name="He G."/>
            <person name="Yan M."/>
            <person name="Ng V."/>
            <person name="Cullen D."/>
            <person name="Martin F."/>
            <person name="Rosso M.-N."/>
            <person name="Henrissat B."/>
            <person name="Hibbett D."/>
            <person name="Martinez A.T."/>
            <person name="Grigoriev I.V."/>
        </authorList>
    </citation>
    <scope>NUCLEOTIDE SEQUENCE</scope>
    <source>
        <strain evidence="3">CBS 506.95</strain>
    </source>
</reference>
<dbReference type="PANTHER" id="PTHR48081">
    <property type="entry name" value="AB HYDROLASE SUPERFAMILY PROTEIN C4A8.06C"/>
    <property type="match status" value="1"/>
</dbReference>
<sequence length="318" mass="35492">MAPSPTTSSIRVTHRTERSFASTILQGTLRLCRGYLISIPTVARGSIKLSPPSLSRCQVEVREICNIHIYDISLKEPSKPECRRRIYYIAGGSWQMPPGRQHWMTGAQLVQDLEDTEFSIVSVPLAQHTPAPKAWPQLLEVYEELMKLSATAGEKVIWAGDSSGGNLVLCLTIDALKTFPQVKAPDAVLAICPSIDLTRDNPQIQVVDSDEPILTMASIQQSAKAWAGEWNRKDPRLSPIFADLTMLKEKGVKVHGVTAGYDLLGPDGLLFRQKCQDVGVEGEWLEWDKQMHVFPLTWMFLHEGKEGLHWIVDVLARV</sequence>
<gene>
    <name evidence="3" type="ORF">CPB83DRAFT_323409</name>
</gene>
<comment type="caution">
    <text evidence="3">The sequence shown here is derived from an EMBL/GenBank/DDBJ whole genome shotgun (WGS) entry which is preliminary data.</text>
</comment>
<dbReference type="OrthoDB" id="2152029at2759"/>
<dbReference type="AlphaFoldDB" id="A0A9P6ESW3"/>
<evidence type="ECO:0000313" key="4">
    <source>
        <dbReference type="Proteomes" id="UP000807306"/>
    </source>
</evidence>
<evidence type="ECO:0000259" key="2">
    <source>
        <dbReference type="Pfam" id="PF07859"/>
    </source>
</evidence>
<dbReference type="GO" id="GO:0016787">
    <property type="term" value="F:hydrolase activity"/>
    <property type="evidence" value="ECO:0007669"/>
    <property type="project" value="UniProtKB-KW"/>
</dbReference>
<dbReference type="SUPFAM" id="SSF53474">
    <property type="entry name" value="alpha/beta-Hydrolases"/>
    <property type="match status" value="1"/>
</dbReference>
<dbReference type="EMBL" id="MU157826">
    <property type="protein sequence ID" value="KAF9534223.1"/>
    <property type="molecule type" value="Genomic_DNA"/>
</dbReference>
<dbReference type="InterPro" id="IPR029058">
    <property type="entry name" value="AB_hydrolase_fold"/>
</dbReference>
<dbReference type="PANTHER" id="PTHR48081:SF8">
    <property type="entry name" value="ALPHA_BETA HYDROLASE FOLD-3 DOMAIN-CONTAINING PROTEIN-RELATED"/>
    <property type="match status" value="1"/>
</dbReference>
<dbReference type="Proteomes" id="UP000807306">
    <property type="component" value="Unassembled WGS sequence"/>
</dbReference>
<keyword evidence="4" id="KW-1185">Reference proteome</keyword>
<evidence type="ECO:0000313" key="3">
    <source>
        <dbReference type="EMBL" id="KAF9534223.1"/>
    </source>
</evidence>
<keyword evidence="1 3" id="KW-0378">Hydrolase</keyword>
<dbReference type="Gene3D" id="3.40.50.1820">
    <property type="entry name" value="alpha/beta hydrolase"/>
    <property type="match status" value="1"/>
</dbReference>
<protein>
    <submittedName>
        <fullName evidence="3">Alpha/beta hydrolase fold-domain-containing protein</fullName>
    </submittedName>
</protein>
<proteinExistence type="predicted"/>
<dbReference type="Pfam" id="PF07859">
    <property type="entry name" value="Abhydrolase_3"/>
    <property type="match status" value="1"/>
</dbReference>